<organism evidence="3">
    <name type="scientific">Toxoplasma gondii (strain ATCC 50861 / VEG)</name>
    <dbReference type="NCBI Taxonomy" id="432359"/>
    <lineage>
        <taxon>Eukaryota</taxon>
        <taxon>Sar</taxon>
        <taxon>Alveolata</taxon>
        <taxon>Apicomplexa</taxon>
        <taxon>Conoidasida</taxon>
        <taxon>Coccidia</taxon>
        <taxon>Eucoccidiorida</taxon>
        <taxon>Eimeriorina</taxon>
        <taxon>Sarcocystidae</taxon>
        <taxon>Toxoplasma</taxon>
    </lineage>
</organism>
<name>A0A0F7V902_TOXGV</name>
<accession>A0A0F7V902</accession>
<sequence length="462" mass="52431">MALVLRLMGGAAGMGAKAVGGACCELGSACFRQITKGLPHPTECGCLGSLFFYLGIHDHQKFNVLVEIHELDRVPKSCSLYMTIEAGRWSATSQVVKVKGQDQRVVVEERLMVHIRQVDNEVKIFLFKKGLVKTTRLANLVLKVKEDMIDKKFPKRTWYNMKVENGKSQPRINLSLHKLDPGLPTNQSPLLQQAMLIAQQEADEKGEELKLDLAKMTAKERLTFFSQVLEGPLERLNANGGACMQFYYKAVEVKPGALDSFTAKQGTWTEHYFQVVEVKPDRWEWCYWESAAACKEGKEKEGSIPFLAISLVLPDRKNRNVFFVRYHDKDNQHDVFFRRVDRDRNLWSDGLYEFIEKLRAYRETCSTRVPSQKGADGEEKKKKKKRREDGEDSSGGKSPRKSGGKKSRRPSTSPRLDISTARRLHSPRAQVPSKSPCAHQQMYEEVMISTQSSVVGDEEPQT</sequence>
<feature type="region of interest" description="Disordered" evidence="1">
    <location>
        <begin position="366"/>
        <end position="462"/>
    </location>
</feature>
<dbReference type="InterPro" id="IPR056293">
    <property type="entry name" value="PH_CERLI1"/>
</dbReference>
<proteinExistence type="predicted"/>
<feature type="domain" description="CERLI1-like PH" evidence="2">
    <location>
        <begin position="256"/>
        <end position="364"/>
    </location>
</feature>
<protein>
    <recommendedName>
        <fullName evidence="2">CERLI1-like PH domain-containing protein</fullName>
    </recommendedName>
</protein>
<reference evidence="3" key="1">
    <citation type="journal article" date="2015" name="PLoS ONE">
        <title>Comprehensive Evaluation of Toxoplasma gondii VEG and Neospora caninum LIV Genomes with Tachyzoite Stage Transcriptome and Proteome Defines Novel Transcript Features.</title>
        <authorList>
            <person name="Ramaprasad A."/>
            <person name="Mourier T."/>
            <person name="Naeem R."/>
            <person name="Malas T.B."/>
            <person name="Moussa E."/>
            <person name="Panigrahi A."/>
            <person name="Vermont S.J."/>
            <person name="Otto T.D."/>
            <person name="Wastling J."/>
            <person name="Pain A."/>
        </authorList>
    </citation>
    <scope>NUCLEOTIDE SEQUENCE</scope>
    <source>
        <strain evidence="3">VEG</strain>
    </source>
</reference>
<gene>
    <name evidence="3" type="ORF">BN1205_100170</name>
</gene>
<evidence type="ECO:0000256" key="1">
    <source>
        <dbReference type="SAM" id="MobiDB-lite"/>
    </source>
</evidence>
<dbReference type="Pfam" id="PF23634">
    <property type="entry name" value="PH_CERLI1"/>
    <property type="match status" value="1"/>
</dbReference>
<evidence type="ECO:0000259" key="2">
    <source>
        <dbReference type="Pfam" id="PF23634"/>
    </source>
</evidence>
<feature type="compositionally biased region" description="Basic residues" evidence="1">
    <location>
        <begin position="398"/>
        <end position="409"/>
    </location>
</feature>
<dbReference type="EMBL" id="LN714501">
    <property type="protein sequence ID" value="CEL77719.1"/>
    <property type="molecule type" value="Genomic_DNA"/>
</dbReference>
<evidence type="ECO:0000313" key="3">
    <source>
        <dbReference type="EMBL" id="CEL77719.1"/>
    </source>
</evidence>
<dbReference type="AlphaFoldDB" id="A0A0F7V902"/>